<comment type="function">
    <text evidence="1">Allows the formation of correctly charged Asn-tRNA(Asn) or Gln-tRNA(Gln) through the transamidation of misacylated Asp-tRNA(Asn) or Glu-tRNA(Gln) in organisms which lack either or both of asparaginyl-tRNA or glutaminyl-tRNA synthetases. The reaction takes place in the presence of glutamine and ATP through an activated phospho-Asp-tRNA(Asn) or phospho-Glu-tRNA(Gln).</text>
</comment>
<evidence type="ECO:0000313" key="3">
    <source>
        <dbReference type="EMBL" id="QSG02123.1"/>
    </source>
</evidence>
<accession>A0A897MSY0</accession>
<dbReference type="EMBL" id="CP064786">
    <property type="protein sequence ID" value="QSG02123.1"/>
    <property type="molecule type" value="Genomic_DNA"/>
</dbReference>
<keyword evidence="4" id="KW-1185">Reference proteome</keyword>
<dbReference type="EC" id="6.3.5.-" evidence="1"/>
<dbReference type="PANTHER" id="PTHR15004">
    <property type="entry name" value="GLUTAMYL-TRNA(GLN) AMIDOTRANSFERASE SUBUNIT C, MITOCHONDRIAL"/>
    <property type="match status" value="1"/>
</dbReference>
<dbReference type="GO" id="GO:0006412">
    <property type="term" value="P:translation"/>
    <property type="evidence" value="ECO:0007669"/>
    <property type="project" value="UniProtKB-UniRule"/>
</dbReference>
<dbReference type="GO" id="GO:0070681">
    <property type="term" value="P:glutaminyl-tRNAGln biosynthesis via transamidation"/>
    <property type="evidence" value="ECO:0007669"/>
    <property type="project" value="TreeGrafter"/>
</dbReference>
<comment type="similarity">
    <text evidence="1">Belongs to the GatC family.</text>
</comment>
<comment type="subunit">
    <text evidence="1">Heterotrimer of A, B and C subunits.</text>
</comment>
<dbReference type="GO" id="GO:0005524">
    <property type="term" value="F:ATP binding"/>
    <property type="evidence" value="ECO:0007669"/>
    <property type="project" value="UniProtKB-KW"/>
</dbReference>
<evidence type="ECO:0000313" key="4">
    <source>
        <dbReference type="Proteomes" id="UP000663586"/>
    </source>
</evidence>
<feature type="region of interest" description="Disordered" evidence="2">
    <location>
        <begin position="1"/>
        <end position="36"/>
    </location>
</feature>
<comment type="catalytic activity">
    <reaction evidence="1">
        <text>L-glutamyl-tRNA(Gln) + L-glutamine + ATP + H2O = L-glutaminyl-tRNA(Gln) + L-glutamate + ADP + phosphate + H(+)</text>
        <dbReference type="Rhea" id="RHEA:17521"/>
        <dbReference type="Rhea" id="RHEA-COMP:9681"/>
        <dbReference type="Rhea" id="RHEA-COMP:9684"/>
        <dbReference type="ChEBI" id="CHEBI:15377"/>
        <dbReference type="ChEBI" id="CHEBI:15378"/>
        <dbReference type="ChEBI" id="CHEBI:29985"/>
        <dbReference type="ChEBI" id="CHEBI:30616"/>
        <dbReference type="ChEBI" id="CHEBI:43474"/>
        <dbReference type="ChEBI" id="CHEBI:58359"/>
        <dbReference type="ChEBI" id="CHEBI:78520"/>
        <dbReference type="ChEBI" id="CHEBI:78521"/>
        <dbReference type="ChEBI" id="CHEBI:456216"/>
    </reaction>
</comment>
<dbReference type="KEGG" id="hara:AArcS_0901"/>
<dbReference type="Gene3D" id="1.10.20.60">
    <property type="entry name" value="Glu-tRNAGln amidotransferase C subunit, N-terminal domain"/>
    <property type="match status" value="1"/>
</dbReference>
<keyword evidence="1" id="KW-0547">Nucleotide-binding</keyword>
<gene>
    <name evidence="1 3" type="primary">gatC</name>
    <name evidence="3" type="ORF">AArcS_0901</name>
</gene>
<reference evidence="3" key="1">
    <citation type="submission" date="2020-11" db="EMBL/GenBank/DDBJ databases">
        <title>Carbohydrate-dependent, anaerobic sulfur respiration: A novel catabolism in halophilic archaea.</title>
        <authorList>
            <person name="Sorokin D.Y."/>
            <person name="Messina E."/>
            <person name="Smedile F."/>
            <person name="La Cono V."/>
            <person name="Hallsworth J.E."/>
            <person name="Yakimov M.M."/>
        </authorList>
    </citation>
    <scope>NUCLEOTIDE SEQUENCE</scope>
    <source>
        <strain evidence="3">AArc-S</strain>
    </source>
</reference>
<dbReference type="HAMAP" id="MF_00122">
    <property type="entry name" value="GatC"/>
    <property type="match status" value="1"/>
</dbReference>
<name>A0A897MSY0_9EURY</name>
<protein>
    <recommendedName>
        <fullName evidence="1">Aspartyl/glutamyl-tRNA(Asn/Gln) amidotransferase subunit C</fullName>
        <shortName evidence="1">Asp/Glu-ADT subunit C</shortName>
        <ecNumber evidence="1">6.3.5.-</ecNumber>
    </recommendedName>
</protein>
<dbReference type="AlphaFoldDB" id="A0A897MSY0"/>
<organism evidence="3 4">
    <name type="scientific">Natranaeroarchaeum sulfidigenes</name>
    <dbReference type="NCBI Taxonomy" id="2784880"/>
    <lineage>
        <taxon>Archaea</taxon>
        <taxon>Methanobacteriati</taxon>
        <taxon>Methanobacteriota</taxon>
        <taxon>Stenosarchaea group</taxon>
        <taxon>Halobacteria</taxon>
        <taxon>Halobacteriales</taxon>
        <taxon>Natronoarchaeaceae</taxon>
        <taxon>Natranaeroarchaeum</taxon>
    </lineage>
</organism>
<keyword evidence="1" id="KW-0648">Protein biosynthesis</keyword>
<dbReference type="Proteomes" id="UP000663586">
    <property type="component" value="Chromosome"/>
</dbReference>
<dbReference type="PANTHER" id="PTHR15004:SF0">
    <property type="entry name" value="GLUTAMYL-TRNA(GLN) AMIDOTRANSFERASE SUBUNIT C, MITOCHONDRIAL"/>
    <property type="match status" value="1"/>
</dbReference>
<dbReference type="GO" id="GO:0006450">
    <property type="term" value="P:regulation of translational fidelity"/>
    <property type="evidence" value="ECO:0007669"/>
    <property type="project" value="InterPro"/>
</dbReference>
<dbReference type="InterPro" id="IPR003837">
    <property type="entry name" value="GatC"/>
</dbReference>
<dbReference type="SUPFAM" id="SSF141000">
    <property type="entry name" value="Glu-tRNAGln amidotransferase C subunit"/>
    <property type="match status" value="1"/>
</dbReference>
<dbReference type="Pfam" id="PF02686">
    <property type="entry name" value="GatC"/>
    <property type="match status" value="1"/>
</dbReference>
<keyword evidence="1" id="KW-0436">Ligase</keyword>
<evidence type="ECO:0000256" key="2">
    <source>
        <dbReference type="SAM" id="MobiDB-lite"/>
    </source>
</evidence>
<dbReference type="GO" id="GO:0016740">
    <property type="term" value="F:transferase activity"/>
    <property type="evidence" value="ECO:0007669"/>
    <property type="project" value="UniProtKB-KW"/>
</dbReference>
<keyword evidence="3" id="KW-0808">Transferase</keyword>
<evidence type="ECO:0000256" key="1">
    <source>
        <dbReference type="HAMAP-Rule" id="MF_00122"/>
    </source>
</evidence>
<dbReference type="NCBIfam" id="TIGR00135">
    <property type="entry name" value="gatC"/>
    <property type="match status" value="1"/>
</dbReference>
<dbReference type="InterPro" id="IPR036113">
    <property type="entry name" value="Asp/Glu-ADT_sf_sub_c"/>
</dbReference>
<keyword evidence="1" id="KW-0067">ATP-binding</keyword>
<dbReference type="GO" id="GO:0050567">
    <property type="term" value="F:glutaminyl-tRNA synthase (glutamine-hydrolyzing) activity"/>
    <property type="evidence" value="ECO:0007669"/>
    <property type="project" value="UniProtKB-UniRule"/>
</dbReference>
<feature type="region of interest" description="Disordered" evidence="2">
    <location>
        <begin position="89"/>
        <end position="120"/>
    </location>
</feature>
<sequence>MDTPAHDRSSQLNAGIETLTPDPPVTSCMSDHPAGPDTVRHVAELARVDLDDDEVDQFAEQFADILDYFETIEEVPEVDREAELVNVMRPDEEHESLTQEEALSNAESSEDGYFKGPNVS</sequence>
<proteinExistence type="inferred from homology"/>
<comment type="catalytic activity">
    <reaction evidence="1">
        <text>L-aspartyl-tRNA(Asn) + L-glutamine + ATP + H2O = L-asparaginyl-tRNA(Asn) + L-glutamate + ADP + phosphate + 2 H(+)</text>
        <dbReference type="Rhea" id="RHEA:14513"/>
        <dbReference type="Rhea" id="RHEA-COMP:9674"/>
        <dbReference type="Rhea" id="RHEA-COMP:9677"/>
        <dbReference type="ChEBI" id="CHEBI:15377"/>
        <dbReference type="ChEBI" id="CHEBI:15378"/>
        <dbReference type="ChEBI" id="CHEBI:29985"/>
        <dbReference type="ChEBI" id="CHEBI:30616"/>
        <dbReference type="ChEBI" id="CHEBI:43474"/>
        <dbReference type="ChEBI" id="CHEBI:58359"/>
        <dbReference type="ChEBI" id="CHEBI:78515"/>
        <dbReference type="ChEBI" id="CHEBI:78516"/>
        <dbReference type="ChEBI" id="CHEBI:456216"/>
    </reaction>
</comment>